<dbReference type="InterPro" id="IPR027417">
    <property type="entry name" value="P-loop_NTPase"/>
</dbReference>
<dbReference type="PANTHER" id="PTHR36766">
    <property type="entry name" value="PLANT BROAD-SPECTRUM MILDEW RESISTANCE PROTEIN RPW8"/>
    <property type="match status" value="1"/>
</dbReference>
<keyword evidence="2" id="KW-0547">Nucleotide-binding</keyword>
<evidence type="ECO:0000256" key="4">
    <source>
        <dbReference type="ARBA" id="ARBA00022840"/>
    </source>
</evidence>
<dbReference type="Proteomes" id="UP000027138">
    <property type="component" value="Unassembled WGS sequence"/>
</dbReference>
<proteinExistence type="predicted"/>
<feature type="domain" description="Disease resistance N-terminal" evidence="6">
    <location>
        <begin position="86"/>
        <end position="167"/>
    </location>
</feature>
<dbReference type="Pfam" id="PF00931">
    <property type="entry name" value="NB-ARC"/>
    <property type="match status" value="1"/>
</dbReference>
<protein>
    <recommendedName>
        <fullName evidence="9">NB-ARC domain-containing protein</fullName>
    </recommendedName>
</protein>
<evidence type="ECO:0000313" key="7">
    <source>
        <dbReference type="EMBL" id="KDP43584.1"/>
    </source>
</evidence>
<keyword evidence="3" id="KW-0611">Plant defense</keyword>
<dbReference type="GO" id="GO:0043531">
    <property type="term" value="F:ADP binding"/>
    <property type="evidence" value="ECO:0007669"/>
    <property type="project" value="InterPro"/>
</dbReference>
<reference evidence="7 8" key="1">
    <citation type="journal article" date="2014" name="PLoS ONE">
        <title>Global Analysis of Gene Expression Profiles in Physic Nut (Jatropha curcas L.) Seedlings Exposed to Salt Stress.</title>
        <authorList>
            <person name="Zhang L."/>
            <person name="Zhang C."/>
            <person name="Wu P."/>
            <person name="Chen Y."/>
            <person name="Li M."/>
            <person name="Jiang H."/>
            <person name="Wu G."/>
        </authorList>
    </citation>
    <scope>NUCLEOTIDE SEQUENCE [LARGE SCALE GENOMIC DNA]</scope>
    <source>
        <strain evidence="8">cv. GZQX0401</strain>
        <tissue evidence="7">Young leaves</tissue>
    </source>
</reference>
<dbReference type="STRING" id="180498.A0A067LH97"/>
<evidence type="ECO:0000259" key="5">
    <source>
        <dbReference type="Pfam" id="PF00931"/>
    </source>
</evidence>
<keyword evidence="1" id="KW-0677">Repeat</keyword>
<sequence>MQASTNNVTISTSVPTASAPPWQPACRPLITVLQAIEPKRDSHLRESTFRLLQSGDLKLKGKDMSFIGQAALSALMELLIKKMASVSMEYLSSKYQDRKQVHAEIKKWEKMLTRIQALLDDAEEKQITKQLVKIWLGELKDLAYDVVDFLDEFATESLQRRLKHKTRASTSEVRNFFHIVARAFNPRAVMFNSEMTKIKEITTRLQDITAQRNHLDLRENVGGPSSKSILSRNTMKSCDLNELNQVQLTLREELAGKKFLIVLDDVWTENYEDWSVLRPPFMDGAPGSRILLTTRSIAVSRMMGTVEFHQLQNISDDGCWSLFSKHAF</sequence>
<evidence type="ECO:0000259" key="6">
    <source>
        <dbReference type="Pfam" id="PF18052"/>
    </source>
</evidence>
<dbReference type="Gene3D" id="1.20.5.4130">
    <property type="match status" value="1"/>
</dbReference>
<accession>A0A067LH97</accession>
<evidence type="ECO:0008006" key="9">
    <source>
        <dbReference type="Google" id="ProtNLM"/>
    </source>
</evidence>
<dbReference type="Pfam" id="PF18052">
    <property type="entry name" value="Rx_N"/>
    <property type="match status" value="1"/>
</dbReference>
<gene>
    <name evidence="7" type="ORF">JCGZ_16871</name>
</gene>
<feature type="domain" description="NB-ARC" evidence="5">
    <location>
        <begin position="236"/>
        <end position="328"/>
    </location>
</feature>
<dbReference type="GO" id="GO:0005524">
    <property type="term" value="F:ATP binding"/>
    <property type="evidence" value="ECO:0007669"/>
    <property type="project" value="UniProtKB-KW"/>
</dbReference>
<evidence type="ECO:0000256" key="3">
    <source>
        <dbReference type="ARBA" id="ARBA00022821"/>
    </source>
</evidence>
<dbReference type="InterPro" id="IPR002182">
    <property type="entry name" value="NB-ARC"/>
</dbReference>
<name>A0A067LH97_JATCU</name>
<dbReference type="OrthoDB" id="852083at2759"/>
<dbReference type="InterPro" id="IPR041118">
    <property type="entry name" value="Rx_N"/>
</dbReference>
<keyword evidence="4" id="KW-0067">ATP-binding</keyword>
<dbReference type="PANTHER" id="PTHR36766:SF51">
    <property type="entry name" value="DISEASE RESISTANCE RPP13-LIKE PROTEIN 1"/>
    <property type="match status" value="1"/>
</dbReference>
<dbReference type="AlphaFoldDB" id="A0A067LH97"/>
<evidence type="ECO:0000256" key="2">
    <source>
        <dbReference type="ARBA" id="ARBA00022741"/>
    </source>
</evidence>
<dbReference type="GO" id="GO:0006952">
    <property type="term" value="P:defense response"/>
    <property type="evidence" value="ECO:0007669"/>
    <property type="project" value="UniProtKB-KW"/>
</dbReference>
<evidence type="ECO:0000313" key="8">
    <source>
        <dbReference type="Proteomes" id="UP000027138"/>
    </source>
</evidence>
<keyword evidence="8" id="KW-1185">Reference proteome</keyword>
<dbReference type="EMBL" id="KK914267">
    <property type="protein sequence ID" value="KDP43584.1"/>
    <property type="molecule type" value="Genomic_DNA"/>
</dbReference>
<evidence type="ECO:0000256" key="1">
    <source>
        <dbReference type="ARBA" id="ARBA00022737"/>
    </source>
</evidence>
<dbReference type="SUPFAM" id="SSF52540">
    <property type="entry name" value="P-loop containing nucleoside triphosphate hydrolases"/>
    <property type="match status" value="1"/>
</dbReference>
<organism evidence="7 8">
    <name type="scientific">Jatropha curcas</name>
    <name type="common">Barbados nut</name>
    <dbReference type="NCBI Taxonomy" id="180498"/>
    <lineage>
        <taxon>Eukaryota</taxon>
        <taxon>Viridiplantae</taxon>
        <taxon>Streptophyta</taxon>
        <taxon>Embryophyta</taxon>
        <taxon>Tracheophyta</taxon>
        <taxon>Spermatophyta</taxon>
        <taxon>Magnoliopsida</taxon>
        <taxon>eudicotyledons</taxon>
        <taxon>Gunneridae</taxon>
        <taxon>Pentapetalae</taxon>
        <taxon>rosids</taxon>
        <taxon>fabids</taxon>
        <taxon>Malpighiales</taxon>
        <taxon>Euphorbiaceae</taxon>
        <taxon>Crotonoideae</taxon>
        <taxon>Jatropheae</taxon>
        <taxon>Jatropha</taxon>
    </lineage>
</organism>